<keyword evidence="7 10" id="KW-0811">Translocation</keyword>
<feature type="transmembrane region" description="Helical" evidence="10">
    <location>
        <begin position="382"/>
        <end position="400"/>
    </location>
</feature>
<dbReference type="Pfam" id="PF00344">
    <property type="entry name" value="SecY"/>
    <property type="match status" value="1"/>
</dbReference>
<evidence type="ECO:0000256" key="10">
    <source>
        <dbReference type="HAMAP-Rule" id="MF_01465"/>
    </source>
</evidence>
<gene>
    <name evidence="10" type="primary">secY</name>
    <name evidence="12" type="ORF">S7S_02940</name>
</gene>
<dbReference type="GO" id="GO:0005886">
    <property type="term" value="C:plasma membrane"/>
    <property type="evidence" value="ECO:0007669"/>
    <property type="project" value="UniProtKB-SubCell"/>
</dbReference>
<dbReference type="GO" id="GO:0006605">
    <property type="term" value="P:protein targeting"/>
    <property type="evidence" value="ECO:0007669"/>
    <property type="project" value="UniProtKB-UniRule"/>
</dbReference>
<dbReference type="SUPFAM" id="SSF103491">
    <property type="entry name" value="Preprotein translocase SecY subunit"/>
    <property type="match status" value="1"/>
</dbReference>
<evidence type="ECO:0000313" key="13">
    <source>
        <dbReference type="Proteomes" id="UP000006764"/>
    </source>
</evidence>
<dbReference type="AlphaFoldDB" id="A0A0B4XK23"/>
<evidence type="ECO:0000256" key="3">
    <source>
        <dbReference type="ARBA" id="ARBA00022448"/>
    </source>
</evidence>
<organism evidence="12 13">
    <name type="scientific">Isoalcanivorax pacificus W11-5</name>
    <dbReference type="NCBI Taxonomy" id="391936"/>
    <lineage>
        <taxon>Bacteria</taxon>
        <taxon>Pseudomonadati</taxon>
        <taxon>Pseudomonadota</taxon>
        <taxon>Gammaproteobacteria</taxon>
        <taxon>Oceanospirillales</taxon>
        <taxon>Alcanivoracaceae</taxon>
        <taxon>Isoalcanivorax</taxon>
    </lineage>
</organism>
<dbReference type="HAMAP" id="MF_01465">
    <property type="entry name" value="SecY"/>
    <property type="match status" value="1"/>
</dbReference>
<dbReference type="EMBL" id="CP004387">
    <property type="protein sequence ID" value="AJD47010.1"/>
    <property type="molecule type" value="Genomic_DNA"/>
</dbReference>
<keyword evidence="8 10" id="KW-0472">Membrane</keyword>
<keyword evidence="5 10" id="KW-0653">Protein transport</keyword>
<keyword evidence="13" id="KW-1185">Reference proteome</keyword>
<dbReference type="InterPro" id="IPR002208">
    <property type="entry name" value="SecY/SEC61-alpha"/>
</dbReference>
<feature type="transmembrane region" description="Helical" evidence="10">
    <location>
        <begin position="192"/>
        <end position="211"/>
    </location>
</feature>
<reference evidence="12 13" key="1">
    <citation type="journal article" date="2012" name="J. Bacteriol.">
        <title>Genome sequence of an alkane-degrading bacterium, Alcanivorax pacificus type strain W11-5, isolated from deep sea sediment.</title>
        <authorList>
            <person name="Lai Q."/>
            <person name="Shao Z."/>
        </authorList>
    </citation>
    <scope>NUCLEOTIDE SEQUENCE [LARGE SCALE GENOMIC DNA]</scope>
    <source>
        <strain evidence="12 13">W11-5</strain>
    </source>
</reference>
<dbReference type="FunFam" id="1.10.3370.10:FF:000001">
    <property type="entry name" value="Preprotein translocase subunit SecY"/>
    <property type="match status" value="1"/>
</dbReference>
<dbReference type="PANTHER" id="PTHR10906">
    <property type="entry name" value="SECY/SEC61-ALPHA FAMILY MEMBER"/>
    <property type="match status" value="1"/>
</dbReference>
<dbReference type="KEGG" id="apac:S7S_02940"/>
<dbReference type="Gene3D" id="1.10.3370.10">
    <property type="entry name" value="SecY subunit domain"/>
    <property type="match status" value="1"/>
</dbReference>
<evidence type="ECO:0000313" key="12">
    <source>
        <dbReference type="EMBL" id="AJD47010.1"/>
    </source>
</evidence>
<dbReference type="InterPro" id="IPR026593">
    <property type="entry name" value="SecY"/>
</dbReference>
<evidence type="ECO:0000256" key="6">
    <source>
        <dbReference type="ARBA" id="ARBA00022989"/>
    </source>
</evidence>
<comment type="subcellular location">
    <subcellularLocation>
        <location evidence="10">Cell membrane</location>
        <topology evidence="10">Multi-pass membrane protein</topology>
    </subcellularLocation>
    <subcellularLocation>
        <location evidence="1">Membrane</location>
        <topology evidence="1">Multi-pass membrane protein</topology>
    </subcellularLocation>
</comment>
<feature type="transmembrane region" description="Helical" evidence="10">
    <location>
        <begin position="122"/>
        <end position="142"/>
    </location>
</feature>
<dbReference type="Proteomes" id="UP000006764">
    <property type="component" value="Chromosome"/>
</dbReference>
<feature type="transmembrane region" description="Helical" evidence="10">
    <location>
        <begin position="162"/>
        <end position="180"/>
    </location>
</feature>
<sequence>MAKNRAQTLSQNTPDGSALRGLWRRIGFLLGALVVFRIGAHIPVPGINPDAMARLFDQNRDTVLAMFNMFSGGALERMSIFALGVMPYITASIVIQLLSAVNPTLEQLRKEGEQGRRKITQYTRYLTVFLALIQSFGVAAGLYSQNVTLVPENPATMDIFSFYFVAVTSLVTGTIFLMWLGEQITERGIGNGISMLIFAGIVAGLPGAVAQTFEATRQGEMNLMILLAVLVVAVAVIFAVVFFERGQRRITVNYARRQQGRRMYAAQQSHLPLKVNMAGVIPAIFASSILLFPASISQWFAGSSDTWWANAMRITTDALMPGSPLYILLFTLGIVFFCYFYAALMFNPKDVADNLKKSGAYIPGIRPGEQSARYIDTVMGRLTLVGAAYMTAVCLLPLFLQGMWNVPFYLGGTSLLIVVVVVMDFWAQVNAQLMSTQYEKLMKKANLKGYGGTGLVR</sequence>
<evidence type="ECO:0000256" key="9">
    <source>
        <dbReference type="ARBA" id="ARBA00039733"/>
    </source>
</evidence>
<evidence type="ECO:0000256" key="2">
    <source>
        <dbReference type="ARBA" id="ARBA00005751"/>
    </source>
</evidence>
<accession>A0A0B4XK23</accession>
<feature type="transmembrane region" description="Helical" evidence="10">
    <location>
        <begin position="271"/>
        <end position="292"/>
    </location>
</feature>
<feature type="transmembrane region" description="Helical" evidence="10">
    <location>
        <begin position="78"/>
        <end position="101"/>
    </location>
</feature>
<feature type="transmembrane region" description="Helical" evidence="10">
    <location>
        <begin position="325"/>
        <end position="346"/>
    </location>
</feature>
<dbReference type="PROSITE" id="PS00755">
    <property type="entry name" value="SECY_1"/>
    <property type="match status" value="1"/>
</dbReference>
<comment type="function">
    <text evidence="10">The central subunit of the protein translocation channel SecYEG. Consists of two halves formed by TMs 1-5 and 6-10. These two domains form a lateral gate at the front which open onto the bilayer between TMs 2 and 7, and are clamped together by SecE at the back. The channel is closed by both a pore ring composed of hydrophobic SecY resides and a short helix (helix 2A) on the extracellular side of the membrane which forms a plug. The plug probably moves laterally to allow the channel to open. The ring and the pore may move independently.</text>
</comment>
<keyword evidence="10" id="KW-1003">Cell membrane</keyword>
<dbReference type="GO" id="GO:0065002">
    <property type="term" value="P:intracellular protein transmembrane transport"/>
    <property type="evidence" value="ECO:0007669"/>
    <property type="project" value="UniProtKB-UniRule"/>
</dbReference>
<feature type="transmembrane region" description="Helical" evidence="10">
    <location>
        <begin position="26"/>
        <end position="44"/>
    </location>
</feature>
<keyword evidence="4 10" id="KW-0812">Transmembrane</keyword>
<evidence type="ECO:0000256" key="4">
    <source>
        <dbReference type="ARBA" id="ARBA00022692"/>
    </source>
</evidence>
<dbReference type="HOGENOM" id="CLU_030313_0_2_6"/>
<keyword evidence="6 10" id="KW-1133">Transmembrane helix</keyword>
<dbReference type="STRING" id="391936.S7S_02940"/>
<name>A0A0B4XK23_9GAMM</name>
<evidence type="ECO:0000256" key="1">
    <source>
        <dbReference type="ARBA" id="ARBA00004141"/>
    </source>
</evidence>
<evidence type="ECO:0000256" key="7">
    <source>
        <dbReference type="ARBA" id="ARBA00023010"/>
    </source>
</evidence>
<feature type="transmembrane region" description="Helical" evidence="10">
    <location>
        <begin position="223"/>
        <end position="243"/>
    </location>
</feature>
<keyword evidence="3 10" id="KW-0813">Transport</keyword>
<feature type="transmembrane region" description="Helical" evidence="10">
    <location>
        <begin position="406"/>
        <end position="427"/>
    </location>
</feature>
<dbReference type="PIRSF" id="PIRSF004557">
    <property type="entry name" value="SecY"/>
    <property type="match status" value="1"/>
</dbReference>
<evidence type="ECO:0000256" key="11">
    <source>
        <dbReference type="RuleBase" id="RU004349"/>
    </source>
</evidence>
<dbReference type="PRINTS" id="PR00303">
    <property type="entry name" value="SECYTRNLCASE"/>
</dbReference>
<dbReference type="NCBIfam" id="TIGR00967">
    <property type="entry name" value="3a0501s007"/>
    <property type="match status" value="1"/>
</dbReference>
<comment type="similarity">
    <text evidence="2 10 11">Belongs to the SecY/SEC61-alpha family.</text>
</comment>
<protein>
    <recommendedName>
        <fullName evidence="9 10">Protein translocase subunit SecY</fullName>
    </recommendedName>
</protein>
<dbReference type="GO" id="GO:0043952">
    <property type="term" value="P:protein transport by the Sec complex"/>
    <property type="evidence" value="ECO:0007669"/>
    <property type="project" value="UniProtKB-UniRule"/>
</dbReference>
<dbReference type="OrthoDB" id="9809248at2"/>
<dbReference type="InterPro" id="IPR030659">
    <property type="entry name" value="SecY_CS"/>
</dbReference>
<evidence type="ECO:0000256" key="5">
    <source>
        <dbReference type="ARBA" id="ARBA00022927"/>
    </source>
</evidence>
<comment type="subunit">
    <text evidence="10">Component of the Sec protein translocase complex. Heterotrimer consisting of SecY, SecE and SecG subunits. The heterotrimers can form oligomers, although 1 heterotrimer is thought to be able to translocate proteins. Interacts with the ribosome. Interacts with SecDF, and other proteins may be involved. Interacts with SecA.</text>
</comment>
<evidence type="ECO:0000256" key="8">
    <source>
        <dbReference type="ARBA" id="ARBA00023136"/>
    </source>
</evidence>
<dbReference type="RefSeq" id="WP_008739999.1">
    <property type="nucleotide sequence ID" value="NZ_CP004387.1"/>
</dbReference>
<dbReference type="InterPro" id="IPR023201">
    <property type="entry name" value="SecY_dom_sf"/>
</dbReference>
<proteinExistence type="inferred from homology"/>